<evidence type="ECO:0000313" key="8">
    <source>
        <dbReference type="Proteomes" id="UP000603912"/>
    </source>
</evidence>
<organism evidence="7 8">
    <name type="scientific">Alsobacter metallidurans</name>
    <dbReference type="NCBI Taxonomy" id="340221"/>
    <lineage>
        <taxon>Bacteria</taxon>
        <taxon>Pseudomonadati</taxon>
        <taxon>Pseudomonadota</taxon>
        <taxon>Alphaproteobacteria</taxon>
        <taxon>Hyphomicrobiales</taxon>
        <taxon>Alsobacteraceae</taxon>
        <taxon>Alsobacter</taxon>
    </lineage>
</organism>
<comment type="caution">
    <text evidence="7">The sequence shown here is derived from an EMBL/GenBank/DDBJ whole genome shotgun (WGS) entry which is preliminary data.</text>
</comment>
<evidence type="ECO:0000256" key="4">
    <source>
        <dbReference type="ARBA" id="ARBA00023136"/>
    </source>
</evidence>
<feature type="transmembrane region" description="Helical" evidence="6">
    <location>
        <begin position="66"/>
        <end position="86"/>
    </location>
</feature>
<proteinExistence type="predicted"/>
<accession>A0A917I7A7</accession>
<evidence type="ECO:0000256" key="1">
    <source>
        <dbReference type="ARBA" id="ARBA00004141"/>
    </source>
</evidence>
<name>A0A917I7A7_9HYPH</name>
<dbReference type="PANTHER" id="PTHR36926:SF1">
    <property type="entry name" value="COLICIN V PRODUCTION PROTEIN"/>
    <property type="match status" value="1"/>
</dbReference>
<evidence type="ECO:0000256" key="3">
    <source>
        <dbReference type="ARBA" id="ARBA00022989"/>
    </source>
</evidence>
<feature type="transmembrane region" description="Helical" evidence="6">
    <location>
        <begin position="106"/>
        <end position="126"/>
    </location>
</feature>
<dbReference type="GO" id="GO:0016020">
    <property type="term" value="C:membrane"/>
    <property type="evidence" value="ECO:0007669"/>
    <property type="project" value="UniProtKB-SubCell"/>
</dbReference>
<sequence>MSQIPVTPLDLVVLGVIFISALLAAVRGFTREVLAIGSWIAAAAAAYALHPLVLPYAKEYISNAQLALAAAIASVFLITLVLVSFLTVKISDLILDSKIGALDRTLGFLFGAARGLLIAVIAFVFFDKLVGDKQQPDWIRNAKMRPVLKDTGDYIVGLLPEDPEGYLQKLRNKNKDLGDPSEPPAAPGAPTAPPAPSVPGATPPAQKRTETEQAPSYKKTQQQGLQQLIETAAGSAPAPAKTTR</sequence>
<dbReference type="EMBL" id="BMES01000002">
    <property type="protein sequence ID" value="GGH21709.1"/>
    <property type="molecule type" value="Genomic_DNA"/>
</dbReference>
<dbReference type="Pfam" id="PF02674">
    <property type="entry name" value="Colicin_V"/>
    <property type="match status" value="1"/>
</dbReference>
<feature type="transmembrane region" description="Helical" evidence="6">
    <location>
        <begin position="6"/>
        <end position="26"/>
    </location>
</feature>
<feature type="transmembrane region" description="Helical" evidence="6">
    <location>
        <begin position="33"/>
        <end position="54"/>
    </location>
</feature>
<keyword evidence="2 6" id="KW-0812">Transmembrane</keyword>
<reference evidence="7" key="1">
    <citation type="journal article" date="2014" name="Int. J. Syst. Evol. Microbiol.">
        <title>Complete genome sequence of Corynebacterium casei LMG S-19264T (=DSM 44701T), isolated from a smear-ripened cheese.</title>
        <authorList>
            <consortium name="US DOE Joint Genome Institute (JGI-PGF)"/>
            <person name="Walter F."/>
            <person name="Albersmeier A."/>
            <person name="Kalinowski J."/>
            <person name="Ruckert C."/>
        </authorList>
    </citation>
    <scope>NUCLEOTIDE SEQUENCE</scope>
    <source>
        <strain evidence="7">CGMCC 1.12214</strain>
    </source>
</reference>
<feature type="compositionally biased region" description="Polar residues" evidence="5">
    <location>
        <begin position="212"/>
        <end position="229"/>
    </location>
</feature>
<feature type="compositionally biased region" description="Pro residues" evidence="5">
    <location>
        <begin position="181"/>
        <end position="197"/>
    </location>
</feature>
<reference evidence="7" key="2">
    <citation type="submission" date="2020-09" db="EMBL/GenBank/DDBJ databases">
        <authorList>
            <person name="Sun Q."/>
            <person name="Zhou Y."/>
        </authorList>
    </citation>
    <scope>NUCLEOTIDE SEQUENCE</scope>
    <source>
        <strain evidence="7">CGMCC 1.12214</strain>
    </source>
</reference>
<dbReference type="GO" id="GO:0009403">
    <property type="term" value="P:toxin biosynthetic process"/>
    <property type="evidence" value="ECO:0007669"/>
    <property type="project" value="InterPro"/>
</dbReference>
<dbReference type="InterPro" id="IPR003825">
    <property type="entry name" value="Colicin-V_CvpA"/>
</dbReference>
<dbReference type="RefSeq" id="WP_371875790.1">
    <property type="nucleotide sequence ID" value="NZ_BMES01000002.1"/>
</dbReference>
<dbReference type="Proteomes" id="UP000603912">
    <property type="component" value="Unassembled WGS sequence"/>
</dbReference>
<keyword evidence="3 6" id="KW-1133">Transmembrane helix</keyword>
<evidence type="ECO:0000256" key="2">
    <source>
        <dbReference type="ARBA" id="ARBA00022692"/>
    </source>
</evidence>
<evidence type="ECO:0000313" key="7">
    <source>
        <dbReference type="EMBL" id="GGH21709.1"/>
    </source>
</evidence>
<gene>
    <name evidence="7" type="primary">cvpA</name>
    <name evidence="7" type="ORF">GCM10007036_26180</name>
</gene>
<evidence type="ECO:0000256" key="5">
    <source>
        <dbReference type="SAM" id="MobiDB-lite"/>
    </source>
</evidence>
<dbReference type="AlphaFoldDB" id="A0A917I7A7"/>
<protein>
    <submittedName>
        <fullName evidence="7">Colicin V biosynthesis protein</fullName>
    </submittedName>
</protein>
<keyword evidence="4 6" id="KW-0472">Membrane</keyword>
<dbReference type="InterPro" id="IPR052719">
    <property type="entry name" value="CvpA-like"/>
</dbReference>
<dbReference type="PANTHER" id="PTHR36926">
    <property type="entry name" value="COLICIN V PRODUCTION PROTEIN"/>
    <property type="match status" value="1"/>
</dbReference>
<keyword evidence="8" id="KW-1185">Reference proteome</keyword>
<comment type="subcellular location">
    <subcellularLocation>
        <location evidence="1">Membrane</location>
        <topology evidence="1">Multi-pass membrane protein</topology>
    </subcellularLocation>
</comment>
<feature type="region of interest" description="Disordered" evidence="5">
    <location>
        <begin position="172"/>
        <end position="244"/>
    </location>
</feature>
<evidence type="ECO:0000256" key="6">
    <source>
        <dbReference type="SAM" id="Phobius"/>
    </source>
</evidence>